<accession>A0A4Q7LN83</accession>
<keyword evidence="2" id="KW-1185">Reference proteome</keyword>
<name>A0A4Q7LN83_9MICO</name>
<evidence type="ECO:0000313" key="2">
    <source>
        <dbReference type="Proteomes" id="UP000293519"/>
    </source>
</evidence>
<evidence type="ECO:0000313" key="1">
    <source>
        <dbReference type="EMBL" id="RZS56215.1"/>
    </source>
</evidence>
<protein>
    <submittedName>
        <fullName evidence="1">Uncharacterized protein</fullName>
    </submittedName>
</protein>
<comment type="caution">
    <text evidence="1">The sequence shown here is derived from an EMBL/GenBank/DDBJ whole genome shotgun (WGS) entry which is preliminary data.</text>
</comment>
<proteinExistence type="predicted"/>
<sequence>MPGTRHAGTVRPMLTTFSSGESASDLHYAAAQLFSAAEIMAEVEQSIPGPETLAGFSGIVRFAFDAFVNSRIAMITEAQHGFESAAWSCRGLATDAEPGTMEPGR</sequence>
<organism evidence="1 2">
    <name type="scientific">Microcella putealis</name>
    <dbReference type="NCBI Taxonomy" id="337005"/>
    <lineage>
        <taxon>Bacteria</taxon>
        <taxon>Bacillati</taxon>
        <taxon>Actinomycetota</taxon>
        <taxon>Actinomycetes</taxon>
        <taxon>Micrococcales</taxon>
        <taxon>Microbacteriaceae</taxon>
        <taxon>Microcella</taxon>
    </lineage>
</organism>
<dbReference type="Proteomes" id="UP000293519">
    <property type="component" value="Unassembled WGS sequence"/>
</dbReference>
<dbReference type="AlphaFoldDB" id="A0A4Q7LN83"/>
<reference evidence="1 2" key="1">
    <citation type="journal article" date="2015" name="Stand. Genomic Sci.">
        <title>Genomic Encyclopedia of Bacterial and Archaeal Type Strains, Phase III: the genomes of soil and plant-associated and newly described type strains.</title>
        <authorList>
            <person name="Whitman W.B."/>
            <person name="Woyke T."/>
            <person name="Klenk H.P."/>
            <person name="Zhou Y."/>
            <person name="Lilburn T.G."/>
            <person name="Beck B.J."/>
            <person name="De Vos P."/>
            <person name="Vandamme P."/>
            <person name="Eisen J.A."/>
            <person name="Garrity G."/>
            <person name="Hugenholtz P."/>
            <person name="Kyrpides N.C."/>
        </authorList>
    </citation>
    <scope>NUCLEOTIDE SEQUENCE [LARGE SCALE GENOMIC DNA]</scope>
    <source>
        <strain evidence="1 2">CV2</strain>
    </source>
</reference>
<dbReference type="EMBL" id="SGWW01000003">
    <property type="protein sequence ID" value="RZS56215.1"/>
    <property type="molecule type" value="Genomic_DNA"/>
</dbReference>
<gene>
    <name evidence="1" type="ORF">EV141_1668</name>
</gene>